<organism evidence="1">
    <name type="scientific">Anopheles darlingi</name>
    <name type="common">Mosquito</name>
    <dbReference type="NCBI Taxonomy" id="43151"/>
    <lineage>
        <taxon>Eukaryota</taxon>
        <taxon>Metazoa</taxon>
        <taxon>Ecdysozoa</taxon>
        <taxon>Arthropoda</taxon>
        <taxon>Hexapoda</taxon>
        <taxon>Insecta</taxon>
        <taxon>Pterygota</taxon>
        <taxon>Neoptera</taxon>
        <taxon>Endopterygota</taxon>
        <taxon>Diptera</taxon>
        <taxon>Nematocera</taxon>
        <taxon>Culicoidea</taxon>
        <taxon>Culicidae</taxon>
        <taxon>Anophelinae</taxon>
        <taxon>Anopheles</taxon>
    </lineage>
</organism>
<accession>A0A2M4D2E2</accession>
<reference evidence="1" key="1">
    <citation type="submission" date="2018-01" db="EMBL/GenBank/DDBJ databases">
        <title>An insight into the sialome of Amazonian anophelines.</title>
        <authorList>
            <person name="Ribeiro J.M."/>
            <person name="Scarpassa V."/>
            <person name="Calvo E."/>
        </authorList>
    </citation>
    <scope>NUCLEOTIDE SEQUENCE</scope>
</reference>
<evidence type="ECO:0000313" key="1">
    <source>
        <dbReference type="EMBL" id="MBW71671.1"/>
    </source>
</evidence>
<dbReference type="AlphaFoldDB" id="A0A2M4D2E2"/>
<proteinExistence type="predicted"/>
<dbReference type="EMBL" id="GGFL01007493">
    <property type="protein sequence ID" value="MBW71671.1"/>
    <property type="molecule type" value="Transcribed_RNA"/>
</dbReference>
<protein>
    <submittedName>
        <fullName evidence="1">Putative secreted protein</fullName>
    </submittedName>
</protein>
<sequence>MAAPTNAAVISVAVTALVDTTVPKCCSPSMLRSTIRYPIIAGHLTVTGNQPITTSRAANSVINSATMRQGMLRP</sequence>
<name>A0A2M4D2E2_ANODA</name>